<organism evidence="1 2">
    <name type="scientific">Lindgomyces ingoldianus</name>
    <dbReference type="NCBI Taxonomy" id="673940"/>
    <lineage>
        <taxon>Eukaryota</taxon>
        <taxon>Fungi</taxon>
        <taxon>Dikarya</taxon>
        <taxon>Ascomycota</taxon>
        <taxon>Pezizomycotina</taxon>
        <taxon>Dothideomycetes</taxon>
        <taxon>Pleosporomycetidae</taxon>
        <taxon>Pleosporales</taxon>
        <taxon>Lindgomycetaceae</taxon>
        <taxon>Lindgomyces</taxon>
    </lineage>
</organism>
<dbReference type="Proteomes" id="UP000799755">
    <property type="component" value="Unassembled WGS sequence"/>
</dbReference>
<dbReference type="EMBL" id="MU003555">
    <property type="protein sequence ID" value="KAF2463042.1"/>
    <property type="molecule type" value="Genomic_DNA"/>
</dbReference>
<protein>
    <submittedName>
        <fullName evidence="1">Uncharacterized protein</fullName>
    </submittedName>
</protein>
<comment type="caution">
    <text evidence="1">The sequence shown here is derived from an EMBL/GenBank/DDBJ whole genome shotgun (WGS) entry which is preliminary data.</text>
</comment>
<evidence type="ECO:0000313" key="1">
    <source>
        <dbReference type="EMBL" id="KAF2463042.1"/>
    </source>
</evidence>
<gene>
    <name evidence="1" type="ORF">BDR25DRAFT_385214</name>
</gene>
<name>A0ACB6QA94_9PLEO</name>
<reference evidence="1" key="1">
    <citation type="journal article" date="2020" name="Stud. Mycol.">
        <title>101 Dothideomycetes genomes: a test case for predicting lifestyles and emergence of pathogens.</title>
        <authorList>
            <person name="Haridas S."/>
            <person name="Albert R."/>
            <person name="Binder M."/>
            <person name="Bloem J."/>
            <person name="Labutti K."/>
            <person name="Salamov A."/>
            <person name="Andreopoulos B."/>
            <person name="Baker S."/>
            <person name="Barry K."/>
            <person name="Bills G."/>
            <person name="Bluhm B."/>
            <person name="Cannon C."/>
            <person name="Castanera R."/>
            <person name="Culley D."/>
            <person name="Daum C."/>
            <person name="Ezra D."/>
            <person name="Gonzalez J."/>
            <person name="Henrissat B."/>
            <person name="Kuo A."/>
            <person name="Liang C."/>
            <person name="Lipzen A."/>
            <person name="Lutzoni F."/>
            <person name="Magnuson J."/>
            <person name="Mondo S."/>
            <person name="Nolan M."/>
            <person name="Ohm R."/>
            <person name="Pangilinan J."/>
            <person name="Park H.-J."/>
            <person name="Ramirez L."/>
            <person name="Alfaro M."/>
            <person name="Sun H."/>
            <person name="Tritt A."/>
            <person name="Yoshinaga Y."/>
            <person name="Zwiers L.-H."/>
            <person name="Turgeon B."/>
            <person name="Goodwin S."/>
            <person name="Spatafora J."/>
            <person name="Crous P."/>
            <person name="Grigoriev I."/>
        </authorList>
    </citation>
    <scope>NUCLEOTIDE SEQUENCE</scope>
    <source>
        <strain evidence="1">ATCC 200398</strain>
    </source>
</reference>
<evidence type="ECO:0000313" key="2">
    <source>
        <dbReference type="Proteomes" id="UP000799755"/>
    </source>
</evidence>
<proteinExistence type="predicted"/>
<sequence>MRTRRQMEWAAVAAFIVTAFFLFRLQFNYFSTQAYSTKVGRPSHYEAEEPPQYRVVKDGDASEAVEVSGEVLPTMTEVSATTAENFEPTPTHKDSTSPLPDRIVVMGKIAIEDTSWVSSQLPDWQNAIYTVDSTNTSLHTSINKGNEANPYLTYLVTNYDTLPSTIVFLHAHRDGFPRAWHTDAVNHDNVEALRSLNINFIQRNGYANLRCIWDPGCPAEVQSFRDPPETHRTIEAAMPKAWRELFGNEDVPNILATPCCSQFAVSREQVLKRPIEDYQRYLDWLIRTELDDDTSGRVFEYLWHVIFGQDPVYCPELTQCYCDVYGRC</sequence>
<accession>A0ACB6QA94</accession>
<keyword evidence="2" id="KW-1185">Reference proteome</keyword>